<dbReference type="InterPro" id="IPR000073">
    <property type="entry name" value="AB_hydrolase_1"/>
</dbReference>
<dbReference type="PANTHER" id="PTHR43433:SF5">
    <property type="entry name" value="AB HYDROLASE-1 DOMAIN-CONTAINING PROTEIN"/>
    <property type="match status" value="1"/>
</dbReference>
<dbReference type="Proteomes" id="UP000294604">
    <property type="component" value="Unassembled WGS sequence"/>
</dbReference>
<organism evidence="2 3">
    <name type="scientific">Mycobacteroides salmoniphilum</name>
    <dbReference type="NCBI Taxonomy" id="404941"/>
    <lineage>
        <taxon>Bacteria</taxon>
        <taxon>Bacillati</taxon>
        <taxon>Actinomycetota</taxon>
        <taxon>Actinomycetes</taxon>
        <taxon>Mycobacteriales</taxon>
        <taxon>Mycobacteriaceae</taxon>
        <taxon>Mycobacteroides</taxon>
    </lineage>
</organism>
<evidence type="ECO:0000313" key="3">
    <source>
        <dbReference type="Proteomes" id="UP000294604"/>
    </source>
</evidence>
<dbReference type="Gene3D" id="3.40.50.1820">
    <property type="entry name" value="alpha/beta hydrolase"/>
    <property type="match status" value="1"/>
</dbReference>
<evidence type="ECO:0000313" key="2">
    <source>
        <dbReference type="EMBL" id="TEA08379.1"/>
    </source>
</evidence>
<feature type="domain" description="AB hydrolase-1" evidence="1">
    <location>
        <begin position="33"/>
        <end position="288"/>
    </location>
</feature>
<dbReference type="EC" id="3.1.1.24" evidence="2"/>
<sequence>MVPLSSEVPTRSGIARNGDIELFYEDLGNPRDPAVILVMGVAAQLPMWPDGFCQQLLDRGYRVIRFDNRDCGLSTKLDGHKAPGSVQRRVVRYAFGVGSEVPYTLIDMAEDVHALIDHLELDTVHIAGASMGGMIVQVFAGTYPQRANSVGIIYSATGRAFSRLPSWELIKTAMNAPGRNASPEEWLEFEVNNGIVYNGPDNLPSREALRQRILDHRARSDYKVGTVRQFDAILGTGSLLRFTRAITAPTVVIHGRNDPLVPYQNGRVVAKNIRNSRFALIEGMGHDLPEPVWEPVAKELLATFERGTSRSRGTVCRTD</sequence>
<evidence type="ECO:0000259" key="1">
    <source>
        <dbReference type="Pfam" id="PF00561"/>
    </source>
</evidence>
<proteinExistence type="predicted"/>
<dbReference type="PANTHER" id="PTHR43433">
    <property type="entry name" value="HYDROLASE, ALPHA/BETA FOLD FAMILY PROTEIN"/>
    <property type="match status" value="1"/>
</dbReference>
<comment type="caution">
    <text evidence="2">The sequence shown here is derived from an EMBL/GenBank/DDBJ whole genome shotgun (WGS) entry which is preliminary data.</text>
</comment>
<dbReference type="Pfam" id="PF00561">
    <property type="entry name" value="Abhydrolase_1"/>
    <property type="match status" value="1"/>
</dbReference>
<dbReference type="GO" id="GO:0004806">
    <property type="term" value="F:triacylglycerol lipase activity"/>
    <property type="evidence" value="ECO:0007669"/>
    <property type="project" value="TreeGrafter"/>
</dbReference>
<protein>
    <submittedName>
        <fullName evidence="2">3-oxoadipate enol-lactonase 2</fullName>
        <ecNumber evidence="2">3.1.1.24</ecNumber>
    </submittedName>
</protein>
<dbReference type="AlphaFoldDB" id="A0A4R8SYS7"/>
<reference evidence="2 3" key="1">
    <citation type="journal article" date="2019" name="Sci. Rep.">
        <title>Extended insight into the Mycobacterium chelonae-abscessus complex through whole genome sequencing of Mycobacterium salmoniphilum outbreak and Mycobacterium salmoniphilum-like strains.</title>
        <authorList>
            <person name="Behra P.R.K."/>
            <person name="Das S."/>
            <person name="Pettersson B.M.F."/>
            <person name="Shirreff L."/>
            <person name="DuCote T."/>
            <person name="Jacobsson K.G."/>
            <person name="Ennis D.G."/>
            <person name="Kirsebom L.A."/>
        </authorList>
    </citation>
    <scope>NUCLEOTIDE SEQUENCE [LARGE SCALE GENOMIC DNA]</scope>
    <source>
        <strain evidence="2 3">CCUG 60884</strain>
    </source>
</reference>
<dbReference type="STRING" id="404941.GCA_002013645_00431"/>
<dbReference type="SUPFAM" id="SSF53474">
    <property type="entry name" value="alpha/beta-Hydrolases"/>
    <property type="match status" value="1"/>
</dbReference>
<name>A0A4R8SYS7_9MYCO</name>
<dbReference type="InterPro" id="IPR050471">
    <property type="entry name" value="AB_hydrolase"/>
</dbReference>
<dbReference type="InterPro" id="IPR029058">
    <property type="entry name" value="AB_hydrolase_fold"/>
</dbReference>
<dbReference type="RefSeq" id="WP_134081846.1">
    <property type="nucleotide sequence ID" value="NZ_JAPDRC010000001.1"/>
</dbReference>
<dbReference type="EMBL" id="PECL01000006">
    <property type="protein sequence ID" value="TEA08379.1"/>
    <property type="molecule type" value="Genomic_DNA"/>
</dbReference>
<dbReference type="OrthoDB" id="8957634at2"/>
<dbReference type="GO" id="GO:0047570">
    <property type="term" value="F:3-oxoadipate enol-lactonase activity"/>
    <property type="evidence" value="ECO:0007669"/>
    <property type="project" value="UniProtKB-EC"/>
</dbReference>
<keyword evidence="2" id="KW-0378">Hydrolase</keyword>
<accession>A0A4R8SYS7</accession>
<gene>
    <name evidence="2" type="primary">catD_1</name>
    <name evidence="2" type="ORF">CCUG60884_00860</name>
</gene>
<dbReference type="GO" id="GO:0046503">
    <property type="term" value="P:glycerolipid catabolic process"/>
    <property type="evidence" value="ECO:0007669"/>
    <property type="project" value="TreeGrafter"/>
</dbReference>